<protein>
    <recommendedName>
        <fullName evidence="3">Alpha-2-macroglobulin domain-containing protein</fullName>
    </recommendedName>
</protein>
<organism evidence="4 5">
    <name type="scientific">Caenorhabditis angaria</name>
    <dbReference type="NCBI Taxonomy" id="860376"/>
    <lineage>
        <taxon>Eukaryota</taxon>
        <taxon>Metazoa</taxon>
        <taxon>Ecdysozoa</taxon>
        <taxon>Nematoda</taxon>
        <taxon>Chromadorea</taxon>
        <taxon>Rhabditida</taxon>
        <taxon>Rhabditina</taxon>
        <taxon>Rhabditomorpha</taxon>
        <taxon>Rhabditoidea</taxon>
        <taxon>Rhabditidae</taxon>
        <taxon>Peloderinae</taxon>
        <taxon>Caenorhabditis</taxon>
    </lineage>
</organism>
<keyword evidence="5" id="KW-1185">Reference proteome</keyword>
<dbReference type="PANTHER" id="PTHR11412">
    <property type="entry name" value="MACROGLOBULIN / COMPLEMENT"/>
    <property type="match status" value="1"/>
</dbReference>
<dbReference type="EMBL" id="CANHGI010000006">
    <property type="protein sequence ID" value="CAI5455496.1"/>
    <property type="molecule type" value="Genomic_DNA"/>
</dbReference>
<dbReference type="OrthoDB" id="9998011at2759"/>
<accession>A0A9P1IZW6</accession>
<proteinExistence type="predicted"/>
<dbReference type="SMART" id="SM01360">
    <property type="entry name" value="A2M"/>
    <property type="match status" value="1"/>
</dbReference>
<feature type="domain" description="Alpha-2-macroglobulin" evidence="3">
    <location>
        <begin position="439"/>
        <end position="534"/>
    </location>
</feature>
<comment type="caution">
    <text evidence="4">The sequence shown here is derived from an EMBL/GenBank/DDBJ whole genome shotgun (WGS) entry which is preliminary data.</text>
</comment>
<reference evidence="4" key="1">
    <citation type="submission" date="2022-11" db="EMBL/GenBank/DDBJ databases">
        <authorList>
            <person name="Kikuchi T."/>
        </authorList>
    </citation>
    <scope>NUCLEOTIDE SEQUENCE</scope>
    <source>
        <strain evidence="4">PS1010</strain>
    </source>
</reference>
<keyword evidence="2" id="KW-0882">Thioester bond</keyword>
<keyword evidence="1" id="KW-0732">Signal</keyword>
<evidence type="ECO:0000256" key="2">
    <source>
        <dbReference type="ARBA" id="ARBA00022966"/>
    </source>
</evidence>
<dbReference type="PANTHER" id="PTHR11412:SF136">
    <property type="entry name" value="CD109 ANTIGEN"/>
    <property type="match status" value="1"/>
</dbReference>
<evidence type="ECO:0000259" key="3">
    <source>
        <dbReference type="SMART" id="SM01360"/>
    </source>
</evidence>
<dbReference type="Gene3D" id="2.20.130.20">
    <property type="match status" value="1"/>
</dbReference>
<dbReference type="Pfam" id="PF00207">
    <property type="entry name" value="A2M"/>
    <property type="match status" value="1"/>
</dbReference>
<name>A0A9P1IZW6_9PELO</name>
<dbReference type="AlphaFoldDB" id="A0A9P1IZW6"/>
<evidence type="ECO:0000256" key="1">
    <source>
        <dbReference type="ARBA" id="ARBA00022729"/>
    </source>
</evidence>
<dbReference type="InterPro" id="IPR050473">
    <property type="entry name" value="A2M/Complement_sys"/>
</dbReference>
<dbReference type="Proteomes" id="UP001152747">
    <property type="component" value="Unassembled WGS sequence"/>
</dbReference>
<gene>
    <name evidence="4" type="ORF">CAMP_LOCUS18133</name>
</gene>
<evidence type="ECO:0000313" key="4">
    <source>
        <dbReference type="EMBL" id="CAI5455496.1"/>
    </source>
</evidence>
<dbReference type="InterPro" id="IPR001599">
    <property type="entry name" value="Macroglobln_a2"/>
</dbReference>
<dbReference type="GO" id="GO:0004866">
    <property type="term" value="F:endopeptidase inhibitor activity"/>
    <property type="evidence" value="ECO:0007669"/>
    <property type="project" value="InterPro"/>
</dbReference>
<evidence type="ECO:0000313" key="5">
    <source>
        <dbReference type="Proteomes" id="UP001152747"/>
    </source>
</evidence>
<sequence>MNSSVFLRFHLTNGEWTGNANLTDCGEKILIEARESGSGLKQDYTIDWDLRKPKFEIIALRPYFNSETEQVQILIESAGISTGIVNIELVALKGDLGKVDTTTLTAPAANIDTIVNIPLPESWKTNVKVISVKATRQIDENDKSRVLTLYLPNLDKSVLSKTLLTINNPKVNYVYNDVIDVKITRVNNLLYKFLIVCSSNIPQWIEDDGNSTILKIKISQKMDGTCYLAALMTEKTTTNSRNVFSDVILFRVRNFCESCNVQINKIDSHGMRKPLASPHDSVEPRDTVELAFTGSPFSLVIYRVIDDRLNHIENINMAEESEDYDYLFTFSKKTSGINIFSDGDWKGITDRIIDACCENLGSFFDGSDQKSRISKECLNKLNGCPSIDQLNAPLRVRNGGLPITVSTHQRKTLLVEQRVDDVSVPQEENKNSRKIFPETWLFDSIILPSNGSGTITAEVPDSITTWEVGSQFWAKGKLSLYRAKTERIYTKKSIFLEFDLPKHVYVNEIISPLITVATSSSQNQKGSRDNKMVLCLSKLPRHVCGDQGVDGKKGEAYYNRIDLTGKQSDAKYVMLNFLTAGAFNVTVTLQWHSCESNAELIDAVTRLVVVQKRPDTRTYEEAHTINPEKESSANMDRTIITFSDKKSATEPDTMHTLIRSDLEDSDTVYSFKLTISEFLQPERKIVREYEDRMPRTLTSVIKDFASTLYDFKTISLEKNEDKTELKQRVNSLENRLMGFSDCSSDGKPCGYNFFGPPVDSKSYSILLTAIATSLLCSADAEKSRVNGSLQTVMKYIPRLNDTDFNADLSDIIDIENVEDKKFIIVSFLFRAIKDCRNYTMNSISLRTR</sequence>